<keyword evidence="1" id="KW-0472">Membrane</keyword>
<evidence type="ECO:0000256" key="1">
    <source>
        <dbReference type="SAM" id="Phobius"/>
    </source>
</evidence>
<organism evidence="2 3">
    <name type="scientific">Pseudomonas poae</name>
    <dbReference type="NCBI Taxonomy" id="200451"/>
    <lineage>
        <taxon>Bacteria</taxon>
        <taxon>Pseudomonadati</taxon>
        <taxon>Pseudomonadota</taxon>
        <taxon>Gammaproteobacteria</taxon>
        <taxon>Pseudomonadales</taxon>
        <taxon>Pseudomonadaceae</taxon>
        <taxon>Pseudomonas</taxon>
    </lineage>
</organism>
<evidence type="ECO:0000313" key="3">
    <source>
        <dbReference type="Proteomes" id="UP000594923"/>
    </source>
</evidence>
<protein>
    <submittedName>
        <fullName evidence="2">Uncharacterized protein</fullName>
    </submittedName>
</protein>
<evidence type="ECO:0000313" key="2">
    <source>
        <dbReference type="EMBL" id="QOQ76525.1"/>
    </source>
</evidence>
<reference evidence="2 3" key="1">
    <citation type="submission" date="2020-10" db="EMBL/GenBank/DDBJ databases">
        <title>High quality whole genome sequence of Pseudomonas poae PMA22.</title>
        <authorList>
            <person name="Hernandez J.G."/>
            <person name="Rodriguez P."/>
            <person name="Cuevas C."/>
            <person name="de la Calle F."/>
            <person name="Galan B."/>
            <person name="Garcia J.L."/>
        </authorList>
    </citation>
    <scope>NUCLEOTIDE SEQUENCE [LARGE SCALE GENOMIC DNA]</scope>
    <source>
        <strain evidence="2 3">PMA22</strain>
    </source>
</reference>
<dbReference type="Proteomes" id="UP000594923">
    <property type="component" value="Chromosome"/>
</dbReference>
<accession>A0A7M1KJX3</accession>
<name>A0A7M1KJX3_9PSED</name>
<keyword evidence="1" id="KW-1133">Transmembrane helix</keyword>
<dbReference type="RefSeq" id="WP_197627521.1">
    <property type="nucleotide sequence ID" value="NZ_CP063073.1"/>
</dbReference>
<feature type="transmembrane region" description="Helical" evidence="1">
    <location>
        <begin position="9"/>
        <end position="28"/>
    </location>
</feature>
<sequence length="92" mass="10503">MKRSDSRSFWYITALLTVIVGLSGYQIIDGLIRGVVVSFSRVGPSITYTLAGQPKHYWFTLIWLAAIETFLIALTLFTAWIAREMGKNERFK</sequence>
<keyword evidence="1" id="KW-0812">Transmembrane</keyword>
<dbReference type="EMBL" id="CP063073">
    <property type="protein sequence ID" value="QOQ76525.1"/>
    <property type="molecule type" value="Genomic_DNA"/>
</dbReference>
<feature type="transmembrane region" description="Helical" evidence="1">
    <location>
        <begin position="57"/>
        <end position="82"/>
    </location>
</feature>
<proteinExistence type="predicted"/>
<gene>
    <name evidence="2" type="ORF">IMF22_05595</name>
</gene>
<dbReference type="AlphaFoldDB" id="A0A7M1KJX3"/>